<dbReference type="EMBL" id="AZFZ01000026">
    <property type="protein sequence ID" value="KRM43840.1"/>
    <property type="molecule type" value="Genomic_DNA"/>
</dbReference>
<dbReference type="GO" id="GO:0005886">
    <property type="term" value="C:plasma membrane"/>
    <property type="evidence" value="ECO:0007669"/>
    <property type="project" value="UniProtKB-SubCell"/>
</dbReference>
<feature type="domain" description="SSD" evidence="7">
    <location>
        <begin position="363"/>
        <end position="485"/>
    </location>
</feature>
<dbReference type="PROSITE" id="PS50156">
    <property type="entry name" value="SSD"/>
    <property type="match status" value="2"/>
</dbReference>
<protein>
    <submittedName>
        <fullName evidence="8">Hydrophobe amphiphile efflux-3 (HAE3) family efflux transporter</fullName>
    </submittedName>
</protein>
<dbReference type="Proteomes" id="UP000051010">
    <property type="component" value="Unassembled WGS sequence"/>
</dbReference>
<dbReference type="SUPFAM" id="SSF82866">
    <property type="entry name" value="Multidrug efflux transporter AcrB transmembrane domain"/>
    <property type="match status" value="2"/>
</dbReference>
<evidence type="ECO:0000256" key="4">
    <source>
        <dbReference type="ARBA" id="ARBA00022989"/>
    </source>
</evidence>
<feature type="transmembrane region" description="Helical" evidence="6">
    <location>
        <begin position="21"/>
        <end position="38"/>
    </location>
</feature>
<feature type="transmembrane region" description="Helical" evidence="6">
    <location>
        <begin position="331"/>
        <end position="353"/>
    </location>
</feature>
<dbReference type="PATRIC" id="fig|1423786.4.peg.1313"/>
<dbReference type="InterPro" id="IPR000731">
    <property type="entry name" value="SSD"/>
</dbReference>
<evidence type="ECO:0000256" key="1">
    <source>
        <dbReference type="ARBA" id="ARBA00004651"/>
    </source>
</evidence>
<proteinExistence type="predicted"/>
<gene>
    <name evidence="8" type="ORF">FD47_GL001215</name>
</gene>
<evidence type="ECO:0000259" key="7">
    <source>
        <dbReference type="PROSITE" id="PS50156"/>
    </source>
</evidence>
<accession>A0A0R1YMY0</accession>
<feature type="transmembrane region" description="Helical" evidence="6">
    <location>
        <begin position="713"/>
        <end position="730"/>
    </location>
</feature>
<feature type="transmembrane region" description="Helical" evidence="6">
    <location>
        <begin position="386"/>
        <end position="404"/>
    </location>
</feature>
<dbReference type="PANTHER" id="PTHR33406">
    <property type="entry name" value="MEMBRANE PROTEIN MJ1562-RELATED"/>
    <property type="match status" value="1"/>
</dbReference>
<dbReference type="PANTHER" id="PTHR33406:SF13">
    <property type="entry name" value="MEMBRANE PROTEIN YDFJ"/>
    <property type="match status" value="1"/>
</dbReference>
<evidence type="ECO:0000256" key="5">
    <source>
        <dbReference type="ARBA" id="ARBA00023136"/>
    </source>
</evidence>
<keyword evidence="2" id="KW-1003">Cell membrane</keyword>
<comment type="caution">
    <text evidence="8">The sequence shown here is derived from an EMBL/GenBank/DDBJ whole genome shotgun (WGS) entry which is preliminary data.</text>
</comment>
<dbReference type="InterPro" id="IPR004869">
    <property type="entry name" value="MMPL_dom"/>
</dbReference>
<feature type="transmembrane region" description="Helical" evidence="6">
    <location>
        <begin position="462"/>
        <end position="486"/>
    </location>
</feature>
<feature type="domain" description="SSD" evidence="7">
    <location>
        <begin position="732"/>
        <end position="862"/>
    </location>
</feature>
<dbReference type="Pfam" id="PF03176">
    <property type="entry name" value="MMPL"/>
    <property type="match status" value="2"/>
</dbReference>
<feature type="transmembrane region" description="Helical" evidence="6">
    <location>
        <begin position="804"/>
        <end position="826"/>
    </location>
</feature>
<reference evidence="8 9" key="1">
    <citation type="journal article" date="2015" name="Genome Announc.">
        <title>Expanding the biotechnology potential of lactobacilli through comparative genomics of 213 strains and associated genera.</title>
        <authorList>
            <person name="Sun Z."/>
            <person name="Harris H.M."/>
            <person name="McCann A."/>
            <person name="Guo C."/>
            <person name="Argimon S."/>
            <person name="Zhang W."/>
            <person name="Yang X."/>
            <person name="Jeffery I.B."/>
            <person name="Cooney J.C."/>
            <person name="Kagawa T.F."/>
            <person name="Liu W."/>
            <person name="Song Y."/>
            <person name="Salvetti E."/>
            <person name="Wrobel A."/>
            <person name="Rasinkangas P."/>
            <person name="Parkhill J."/>
            <person name="Rea M.C."/>
            <person name="O'Sullivan O."/>
            <person name="Ritari J."/>
            <person name="Douillard F.P."/>
            <person name="Paul Ross R."/>
            <person name="Yang R."/>
            <person name="Briner A.E."/>
            <person name="Felis G.E."/>
            <person name="de Vos W.M."/>
            <person name="Barrangou R."/>
            <person name="Klaenhammer T.R."/>
            <person name="Caufield P.W."/>
            <person name="Cui Y."/>
            <person name="Zhang H."/>
            <person name="O'Toole P.W."/>
        </authorList>
    </citation>
    <scope>NUCLEOTIDE SEQUENCE [LARGE SCALE GENOMIC DNA]</scope>
    <source>
        <strain evidence="8 9">DSM 18390</strain>
    </source>
</reference>
<name>A0A0R1YMY0_9LACO</name>
<dbReference type="InterPro" id="IPR050545">
    <property type="entry name" value="Mycobact_MmpL"/>
</dbReference>
<evidence type="ECO:0000313" key="9">
    <source>
        <dbReference type="Proteomes" id="UP000051010"/>
    </source>
</evidence>
<sequence length="883" mass="97294">MIEVKQVFDAVGSNIHRHSKIWISVILILTIGLAFGLPKIQMKMGNEVFVSPSSQTYKDSQTYQKKFGGDSLYLLLNGSQSDLLSHETMQKVATFDKKISQVDNIRNTTDVVSSLNDELKHAGTSQSAAQLNFNDAKLQKDLMAELTSAQKQTIQSKMQQSLTTSQQKKVQDFLLKQLTPAQKKQMAAAQSQKRLSKQQQQAMLQKALSNQQRAKLQSYTMTLLNRQQQSTLAATVVPMLPKVQNMSTKLLRDIFLSDNGHVPSAMKQLLPKDAKRMLIIINTNQKSSDMNTAVQINHDAEEVIHQTDFGGNIKTRLGGQPAIMGQVRAKVITSMAVMLALAVVLMIVILSLIFPVRKRLLPLIFVLACLVWTFGLMGWLNIPLTLATMATLPIIIGLGTDFGVQFQNRYEEEIRKSQDPRRAISVAISNMGPAVGVSLIVMVFSFLTMYLSKAPLMQQFGLTLAIGVACSYVVEFSLMFSTLSLLDKKKTGAKLAPKKLAQPSRLSLFLSHYAEWVTRHAGVIVTIGVILAGLGFSVEKSINIETNFTKMIPQNMTALKNTKYLQKQIGSTTYLTYLVEGQNQDIRDQDHLKTIDQLGKRVDDKYADVTSVTSLPVAYKQSAGSLNDSQTQLNTGIDNLPSSMKQTLISGNHHAATIQFKVRSGLSSKDELKLMNKINDDIGGKHHGLKISPAGAQVMMLLGIRNMSANHELIIIAGLAIIFIVLFAIYRNWRLALYPVIPILLVLGLSPLTLKLLGISYNPVTIALSSLVLGIGTEFTILILERYREEQMRGVSTRDAIVSATASVGQAITVSGLTVMGGFSAIMFSSFPVLKSFGLITVLDTGYSLISALTILPAVIYLLRKRKPKEKTVKSTEVDENED</sequence>
<organism evidence="8 9">
    <name type="scientific">Lentilactobacillus parafarraginis DSM 18390 = JCM 14109</name>
    <dbReference type="NCBI Taxonomy" id="1423786"/>
    <lineage>
        <taxon>Bacteria</taxon>
        <taxon>Bacillati</taxon>
        <taxon>Bacillota</taxon>
        <taxon>Bacilli</taxon>
        <taxon>Lactobacillales</taxon>
        <taxon>Lactobacillaceae</taxon>
        <taxon>Lentilactobacillus</taxon>
    </lineage>
</organism>
<feature type="transmembrane region" description="Helical" evidence="6">
    <location>
        <begin position="360"/>
        <end position="380"/>
    </location>
</feature>
<keyword evidence="4 6" id="KW-1133">Transmembrane helix</keyword>
<feature type="transmembrane region" description="Helical" evidence="6">
    <location>
        <begin position="424"/>
        <end position="450"/>
    </location>
</feature>
<feature type="transmembrane region" description="Helical" evidence="6">
    <location>
        <begin position="764"/>
        <end position="784"/>
    </location>
</feature>
<evidence type="ECO:0000256" key="6">
    <source>
        <dbReference type="SAM" id="Phobius"/>
    </source>
</evidence>
<dbReference type="NCBIfam" id="TIGR00921">
    <property type="entry name" value="2A067"/>
    <property type="match status" value="1"/>
</dbReference>
<keyword evidence="3 6" id="KW-0812">Transmembrane</keyword>
<evidence type="ECO:0000256" key="2">
    <source>
        <dbReference type="ARBA" id="ARBA00022475"/>
    </source>
</evidence>
<dbReference type="AlphaFoldDB" id="A0A0R1YMY0"/>
<keyword evidence="5 6" id="KW-0472">Membrane</keyword>
<feature type="transmembrane region" description="Helical" evidence="6">
    <location>
        <begin position="737"/>
        <end position="758"/>
    </location>
</feature>
<comment type="subcellular location">
    <subcellularLocation>
        <location evidence="1">Cell membrane</location>
        <topology evidence="1">Multi-pass membrane protein</topology>
    </subcellularLocation>
</comment>
<evidence type="ECO:0000256" key="3">
    <source>
        <dbReference type="ARBA" id="ARBA00022692"/>
    </source>
</evidence>
<dbReference type="Gene3D" id="1.20.1640.10">
    <property type="entry name" value="Multidrug efflux transporter AcrB transmembrane domain"/>
    <property type="match status" value="2"/>
</dbReference>
<feature type="transmembrane region" description="Helical" evidence="6">
    <location>
        <begin position="846"/>
        <end position="863"/>
    </location>
</feature>
<feature type="transmembrane region" description="Helical" evidence="6">
    <location>
        <begin position="516"/>
        <end position="538"/>
    </location>
</feature>
<evidence type="ECO:0000313" key="8">
    <source>
        <dbReference type="EMBL" id="KRM43840.1"/>
    </source>
</evidence>